<sequence length="104" mass="11035">MLKYNEKLSELFNTFEQSATSSCGCGLTARDIAIAKTAISLAMNNEALITDAIISAKQQQLTNDDIGQLAALVLERQSKGFQSLAAPLESESCCAPTQNDGCCS</sequence>
<dbReference type="RefSeq" id="WP_130245538.1">
    <property type="nucleotide sequence ID" value="NZ_PPUZ01000039.1"/>
</dbReference>
<comment type="caution">
    <text evidence="1">The sequence shown here is derived from an EMBL/GenBank/DDBJ whole genome shotgun (WGS) entry which is preliminary data.</text>
</comment>
<name>A0A4Q7E708_9GAMM</name>
<evidence type="ECO:0000313" key="1">
    <source>
        <dbReference type="EMBL" id="RZM78449.1"/>
    </source>
</evidence>
<organism evidence="1 2">
    <name type="scientific">Pseudoalteromonas rubra</name>
    <dbReference type="NCBI Taxonomy" id="43658"/>
    <lineage>
        <taxon>Bacteria</taxon>
        <taxon>Pseudomonadati</taxon>
        <taxon>Pseudomonadota</taxon>
        <taxon>Gammaproteobacteria</taxon>
        <taxon>Alteromonadales</taxon>
        <taxon>Pseudoalteromonadaceae</taxon>
        <taxon>Pseudoalteromonas</taxon>
    </lineage>
</organism>
<protein>
    <submittedName>
        <fullName evidence="1">Uncharacterized protein</fullName>
    </submittedName>
</protein>
<dbReference type="Proteomes" id="UP000292345">
    <property type="component" value="Unassembled WGS sequence"/>
</dbReference>
<reference evidence="1 2" key="1">
    <citation type="submission" date="2018-01" db="EMBL/GenBank/DDBJ databases">
        <title>Co-occurrence of chitin degradation, pigmentation and bioactivity in marine Pseudoalteromonas.</title>
        <authorList>
            <person name="Paulsen S."/>
            <person name="Gram L."/>
            <person name="Machado H."/>
        </authorList>
    </citation>
    <scope>NUCLEOTIDE SEQUENCE [LARGE SCALE GENOMIC DNA]</scope>
    <source>
        <strain evidence="1 2">S1946</strain>
    </source>
</reference>
<proteinExistence type="predicted"/>
<accession>A0A4Q7E708</accession>
<dbReference type="AlphaFoldDB" id="A0A4Q7E708"/>
<evidence type="ECO:0000313" key="2">
    <source>
        <dbReference type="Proteomes" id="UP000292345"/>
    </source>
</evidence>
<gene>
    <name evidence="1" type="ORF">C3B51_14825</name>
</gene>
<dbReference type="EMBL" id="PPUZ01000039">
    <property type="protein sequence ID" value="RZM78449.1"/>
    <property type="molecule type" value="Genomic_DNA"/>
</dbReference>